<sequence>MAFKLIVSKRAQSEIENAMDYYAEINKTLALRFYSCVEQVYDILKINPFYKKIHNDFRIVPIGTFPFNIIFHIEEANETIKILSCFHTSRNTINYPR</sequence>
<dbReference type="RefSeq" id="WP_125016845.1">
    <property type="nucleotide sequence ID" value="NZ_RQVQ01000003.1"/>
</dbReference>
<keyword evidence="1" id="KW-1277">Toxin-antitoxin system</keyword>
<evidence type="ECO:0000313" key="2">
    <source>
        <dbReference type="EMBL" id="RRJ92793.1"/>
    </source>
</evidence>
<dbReference type="Proteomes" id="UP000275719">
    <property type="component" value="Unassembled WGS sequence"/>
</dbReference>
<protein>
    <submittedName>
        <fullName evidence="2">Type II toxin-antitoxin system RelE/ParE family toxin</fullName>
    </submittedName>
</protein>
<comment type="caution">
    <text evidence="2">The sequence shown here is derived from an EMBL/GenBank/DDBJ whole genome shotgun (WGS) entry which is preliminary data.</text>
</comment>
<dbReference type="OrthoDB" id="595476at2"/>
<organism evidence="2 3">
    <name type="scientific">Paenimyroides tangerinum</name>
    <dbReference type="NCBI Taxonomy" id="2488728"/>
    <lineage>
        <taxon>Bacteria</taxon>
        <taxon>Pseudomonadati</taxon>
        <taxon>Bacteroidota</taxon>
        <taxon>Flavobacteriia</taxon>
        <taxon>Flavobacteriales</taxon>
        <taxon>Flavobacteriaceae</taxon>
        <taxon>Paenimyroides</taxon>
    </lineage>
</organism>
<gene>
    <name evidence="2" type="ORF">EG240_01900</name>
</gene>
<proteinExistence type="predicted"/>
<name>A0A3P3WJ58_9FLAO</name>
<dbReference type="InterPro" id="IPR035093">
    <property type="entry name" value="RelE/ParE_toxin_dom_sf"/>
</dbReference>
<evidence type="ECO:0000256" key="1">
    <source>
        <dbReference type="ARBA" id="ARBA00022649"/>
    </source>
</evidence>
<dbReference type="Pfam" id="PF05016">
    <property type="entry name" value="ParE_toxin"/>
    <property type="match status" value="1"/>
</dbReference>
<keyword evidence="3" id="KW-1185">Reference proteome</keyword>
<evidence type="ECO:0000313" key="3">
    <source>
        <dbReference type="Proteomes" id="UP000275719"/>
    </source>
</evidence>
<reference evidence="2 3" key="1">
    <citation type="submission" date="2018-11" db="EMBL/GenBank/DDBJ databases">
        <title>Flavobacterium sp. nov., YIM 102701-2 draft genome.</title>
        <authorList>
            <person name="Li G."/>
            <person name="Jiang Y."/>
        </authorList>
    </citation>
    <scope>NUCLEOTIDE SEQUENCE [LARGE SCALE GENOMIC DNA]</scope>
    <source>
        <strain evidence="2 3">YIM 102701-2</strain>
    </source>
</reference>
<dbReference type="AlphaFoldDB" id="A0A3P3WJ58"/>
<dbReference type="Gene3D" id="3.30.2310.20">
    <property type="entry name" value="RelE-like"/>
    <property type="match status" value="1"/>
</dbReference>
<dbReference type="EMBL" id="RQVQ01000003">
    <property type="protein sequence ID" value="RRJ92793.1"/>
    <property type="molecule type" value="Genomic_DNA"/>
</dbReference>
<accession>A0A3P3WJ58</accession>
<dbReference type="InterPro" id="IPR007712">
    <property type="entry name" value="RelE/ParE_toxin"/>
</dbReference>